<protein>
    <submittedName>
        <fullName evidence="1">Uncharacterized protein</fullName>
    </submittedName>
</protein>
<evidence type="ECO:0000313" key="1">
    <source>
        <dbReference type="EMBL" id="KER26894.1"/>
    </source>
</evidence>
<reference evidence="1 2" key="1">
    <citation type="submission" date="2013-11" db="EMBL/GenBank/DDBJ databases">
        <title>Opisthorchis viverrini - life in the bile duct.</title>
        <authorList>
            <person name="Young N.D."/>
            <person name="Nagarajan N."/>
            <person name="Lin S.J."/>
            <person name="Korhonen P.K."/>
            <person name="Jex A.R."/>
            <person name="Hall R.S."/>
            <person name="Safavi-Hemami H."/>
            <person name="Kaewkong W."/>
            <person name="Bertrand D."/>
            <person name="Gao S."/>
            <person name="Seet Q."/>
            <person name="Wongkham S."/>
            <person name="Teh B.T."/>
            <person name="Wongkham C."/>
            <person name="Intapan P.M."/>
            <person name="Maleewong W."/>
            <person name="Yang X."/>
            <person name="Hu M."/>
            <person name="Wang Z."/>
            <person name="Hofmann A."/>
            <person name="Sternberg P.W."/>
            <person name="Tan P."/>
            <person name="Wang J."/>
            <person name="Gasser R.B."/>
        </authorList>
    </citation>
    <scope>NUCLEOTIDE SEQUENCE [LARGE SCALE GENOMIC DNA]</scope>
</reference>
<dbReference type="Proteomes" id="UP000054324">
    <property type="component" value="Unassembled WGS sequence"/>
</dbReference>
<dbReference type="CTD" id="20328079"/>
<evidence type="ECO:0000313" key="2">
    <source>
        <dbReference type="Proteomes" id="UP000054324"/>
    </source>
</evidence>
<dbReference type="EMBL" id="KL596736">
    <property type="protein sequence ID" value="KER26894.1"/>
    <property type="molecule type" value="Genomic_DNA"/>
</dbReference>
<name>A0A075AEN3_OPIVI</name>
<organism evidence="1 2">
    <name type="scientific">Opisthorchis viverrini</name>
    <name type="common">Southeast Asian liver fluke</name>
    <dbReference type="NCBI Taxonomy" id="6198"/>
    <lineage>
        <taxon>Eukaryota</taxon>
        <taxon>Metazoa</taxon>
        <taxon>Spiralia</taxon>
        <taxon>Lophotrochozoa</taxon>
        <taxon>Platyhelminthes</taxon>
        <taxon>Trematoda</taxon>
        <taxon>Digenea</taxon>
        <taxon>Opisthorchiida</taxon>
        <taxon>Opisthorchiata</taxon>
        <taxon>Opisthorchiidae</taxon>
        <taxon>Opisthorchis</taxon>
    </lineage>
</organism>
<feature type="non-terminal residue" evidence="1">
    <location>
        <position position="151"/>
    </location>
</feature>
<accession>A0A075AEN3</accession>
<keyword evidence="2" id="KW-1185">Reference proteome</keyword>
<sequence length="151" mass="16845">MLGGPALTLIVQSHKLVANLSKSLTACFLTVLPKFTFSCKVTTRQDTRWTSMVMHCQVFRSVARSELGSLADKYTMVSGCPVSNEVQLNHYTASDRVFTSVLTMSARLVMKRLQSKCQAWRTDQQSISSPELPIFHNIANSPVYMATPQKL</sequence>
<dbReference type="GeneID" id="20328079"/>
<proteinExistence type="predicted"/>
<dbReference type="KEGG" id="ovi:T265_13912"/>
<dbReference type="RefSeq" id="XP_009169376.1">
    <property type="nucleotide sequence ID" value="XM_009171112.1"/>
</dbReference>
<gene>
    <name evidence="1" type="ORF">T265_13912</name>
</gene>
<dbReference type="AlphaFoldDB" id="A0A075AEN3"/>
<dbReference type="OrthoDB" id="5584001at2759"/>